<comment type="caution">
    <text evidence="2">The sequence shown here is derived from an EMBL/GenBank/DDBJ whole genome shotgun (WGS) entry which is preliminary data.</text>
</comment>
<dbReference type="GO" id="GO:0007165">
    <property type="term" value="P:signal transduction"/>
    <property type="evidence" value="ECO:0007669"/>
    <property type="project" value="TreeGrafter"/>
</dbReference>
<dbReference type="OrthoDB" id="276323at2759"/>
<evidence type="ECO:0000313" key="3">
    <source>
        <dbReference type="Proteomes" id="UP000194236"/>
    </source>
</evidence>
<evidence type="ECO:0000256" key="1">
    <source>
        <dbReference type="ARBA" id="ARBA00010954"/>
    </source>
</evidence>
<organism evidence="2 3">
    <name type="scientific">Euroglyphus maynei</name>
    <name type="common">Mayne's house dust mite</name>
    <dbReference type="NCBI Taxonomy" id="6958"/>
    <lineage>
        <taxon>Eukaryota</taxon>
        <taxon>Metazoa</taxon>
        <taxon>Ecdysozoa</taxon>
        <taxon>Arthropoda</taxon>
        <taxon>Chelicerata</taxon>
        <taxon>Arachnida</taxon>
        <taxon>Acari</taxon>
        <taxon>Acariformes</taxon>
        <taxon>Sarcoptiformes</taxon>
        <taxon>Astigmata</taxon>
        <taxon>Psoroptidia</taxon>
        <taxon>Analgoidea</taxon>
        <taxon>Pyroglyphidae</taxon>
        <taxon>Pyroglyphinae</taxon>
        <taxon>Euroglyphus</taxon>
    </lineage>
</organism>
<accession>A0A1Y3BJ12</accession>
<reference evidence="2 3" key="1">
    <citation type="submission" date="2017-03" db="EMBL/GenBank/DDBJ databases">
        <title>Genome Survey of Euroglyphus maynei.</title>
        <authorList>
            <person name="Arlian L.G."/>
            <person name="Morgan M.S."/>
            <person name="Rider S.D."/>
        </authorList>
    </citation>
    <scope>NUCLEOTIDE SEQUENCE [LARGE SCALE GENOMIC DNA]</scope>
    <source>
        <strain evidence="2">Arlian Lab</strain>
        <tissue evidence="2">Whole body</tissue>
    </source>
</reference>
<dbReference type="InterPro" id="IPR008862">
    <property type="entry name" value="Tcp11"/>
</dbReference>
<dbReference type="Pfam" id="PF05794">
    <property type="entry name" value="Tcp11"/>
    <property type="match status" value="1"/>
</dbReference>
<protein>
    <submittedName>
        <fullName evidence="2">T-complex protein 11-like protein 1-like protein</fullName>
    </submittedName>
</protein>
<name>A0A1Y3BJ12_EURMA</name>
<gene>
    <name evidence="2" type="ORF">BLA29_014542</name>
</gene>
<proteinExistence type="inferred from homology"/>
<dbReference type="PANTHER" id="PTHR12832:SF11">
    <property type="entry name" value="LD23868P"/>
    <property type="match status" value="1"/>
</dbReference>
<sequence>MPQHQQLKMEIEEILDMDLIRQQVENGIFDFQRYSQYILSVCSRLCCPIRDEMIRQLTEIKEMIPLF</sequence>
<dbReference type="EMBL" id="MUJZ01015962">
    <property type="protein sequence ID" value="OTF80940.1"/>
    <property type="molecule type" value="Genomic_DNA"/>
</dbReference>
<comment type="similarity">
    <text evidence="1">Belongs to the TCP11 family.</text>
</comment>
<dbReference type="PANTHER" id="PTHR12832">
    <property type="entry name" value="TESTIS-SPECIFIC PROTEIN PBS13 T-COMPLEX 11"/>
    <property type="match status" value="1"/>
</dbReference>
<dbReference type="Proteomes" id="UP000194236">
    <property type="component" value="Unassembled WGS sequence"/>
</dbReference>
<evidence type="ECO:0000313" key="2">
    <source>
        <dbReference type="EMBL" id="OTF80940.1"/>
    </source>
</evidence>
<feature type="non-terminal residue" evidence="2">
    <location>
        <position position="67"/>
    </location>
</feature>
<dbReference type="AlphaFoldDB" id="A0A1Y3BJ12"/>
<keyword evidence="3" id="KW-1185">Reference proteome</keyword>